<reference evidence="2 4" key="2">
    <citation type="journal article" date="2014" name="BMC Genomics">
        <title>An improved genome release (version Mt4.0) for the model legume Medicago truncatula.</title>
        <authorList>
            <person name="Tang H."/>
            <person name="Krishnakumar V."/>
            <person name="Bidwell S."/>
            <person name="Rosen B."/>
            <person name="Chan A."/>
            <person name="Zhou S."/>
            <person name="Gentzbittel L."/>
            <person name="Childs K.L."/>
            <person name="Yandell M."/>
            <person name="Gundlach H."/>
            <person name="Mayer K.F."/>
            <person name="Schwartz D.C."/>
            <person name="Town C.D."/>
        </authorList>
    </citation>
    <scope>GENOME REANNOTATION</scope>
    <source>
        <strain evidence="2">A17</strain>
        <strain evidence="3 4">cv. Jemalong A17</strain>
    </source>
</reference>
<evidence type="ECO:0000256" key="1">
    <source>
        <dbReference type="SAM" id="MobiDB-lite"/>
    </source>
</evidence>
<dbReference type="EMBL" id="CM001222">
    <property type="protein sequence ID" value="KEH26060.1"/>
    <property type="molecule type" value="Genomic_DNA"/>
</dbReference>
<dbReference type="AlphaFoldDB" id="A0A072UJN6"/>
<sequence length="72" mass="8323">MSIGRKKRNTKGVLQDEKRHENESKIGQRGGNDYSFALENTPLKQEHFGLNVDNACGSSYHVQKEWNNKYKL</sequence>
<reference evidence="2 4" key="1">
    <citation type="journal article" date="2011" name="Nature">
        <title>The Medicago genome provides insight into the evolution of rhizobial symbioses.</title>
        <authorList>
            <person name="Young N.D."/>
            <person name="Debelle F."/>
            <person name="Oldroyd G.E."/>
            <person name="Geurts R."/>
            <person name="Cannon S.B."/>
            <person name="Udvardi M.K."/>
            <person name="Benedito V.A."/>
            <person name="Mayer K.F."/>
            <person name="Gouzy J."/>
            <person name="Schoof H."/>
            <person name="Van de Peer Y."/>
            <person name="Proost S."/>
            <person name="Cook D.R."/>
            <person name="Meyers B.C."/>
            <person name="Spannagl M."/>
            <person name="Cheung F."/>
            <person name="De Mita S."/>
            <person name="Krishnakumar V."/>
            <person name="Gundlach H."/>
            <person name="Zhou S."/>
            <person name="Mudge J."/>
            <person name="Bharti A.K."/>
            <person name="Murray J.D."/>
            <person name="Naoumkina M.A."/>
            <person name="Rosen B."/>
            <person name="Silverstein K.A."/>
            <person name="Tang H."/>
            <person name="Rombauts S."/>
            <person name="Zhao P.X."/>
            <person name="Zhou P."/>
            <person name="Barbe V."/>
            <person name="Bardou P."/>
            <person name="Bechner M."/>
            <person name="Bellec A."/>
            <person name="Berger A."/>
            <person name="Berges H."/>
            <person name="Bidwell S."/>
            <person name="Bisseling T."/>
            <person name="Choisne N."/>
            <person name="Couloux A."/>
            <person name="Denny R."/>
            <person name="Deshpande S."/>
            <person name="Dai X."/>
            <person name="Doyle J.J."/>
            <person name="Dudez A.M."/>
            <person name="Farmer A.D."/>
            <person name="Fouteau S."/>
            <person name="Franken C."/>
            <person name="Gibelin C."/>
            <person name="Gish J."/>
            <person name="Goldstein S."/>
            <person name="Gonzalez A.J."/>
            <person name="Green P.J."/>
            <person name="Hallab A."/>
            <person name="Hartog M."/>
            <person name="Hua A."/>
            <person name="Humphray S.J."/>
            <person name="Jeong D.H."/>
            <person name="Jing Y."/>
            <person name="Jocker A."/>
            <person name="Kenton S.M."/>
            <person name="Kim D.J."/>
            <person name="Klee K."/>
            <person name="Lai H."/>
            <person name="Lang C."/>
            <person name="Lin S."/>
            <person name="Macmil S.L."/>
            <person name="Magdelenat G."/>
            <person name="Matthews L."/>
            <person name="McCorrison J."/>
            <person name="Monaghan E.L."/>
            <person name="Mun J.H."/>
            <person name="Najar F.Z."/>
            <person name="Nicholson C."/>
            <person name="Noirot C."/>
            <person name="O'Bleness M."/>
            <person name="Paule C.R."/>
            <person name="Poulain J."/>
            <person name="Prion F."/>
            <person name="Qin B."/>
            <person name="Qu C."/>
            <person name="Retzel E.F."/>
            <person name="Riddle C."/>
            <person name="Sallet E."/>
            <person name="Samain S."/>
            <person name="Samson N."/>
            <person name="Sanders I."/>
            <person name="Saurat O."/>
            <person name="Scarpelli C."/>
            <person name="Schiex T."/>
            <person name="Segurens B."/>
            <person name="Severin A.J."/>
            <person name="Sherrier D.J."/>
            <person name="Shi R."/>
            <person name="Sims S."/>
            <person name="Singer S.R."/>
            <person name="Sinharoy S."/>
            <person name="Sterck L."/>
            <person name="Viollet A."/>
            <person name="Wang B.B."/>
            <person name="Wang K."/>
            <person name="Wang M."/>
            <person name="Wang X."/>
            <person name="Warfsmann J."/>
            <person name="Weissenbach J."/>
            <person name="White D.D."/>
            <person name="White J.D."/>
            <person name="Wiley G.B."/>
            <person name="Wincker P."/>
            <person name="Xing Y."/>
            <person name="Yang L."/>
            <person name="Yao Z."/>
            <person name="Ying F."/>
            <person name="Zhai J."/>
            <person name="Zhou L."/>
            <person name="Zuber A."/>
            <person name="Denarie J."/>
            <person name="Dixon R.A."/>
            <person name="May G.D."/>
            <person name="Schwartz D.C."/>
            <person name="Rogers J."/>
            <person name="Quetier F."/>
            <person name="Town C.D."/>
            <person name="Roe B.A."/>
        </authorList>
    </citation>
    <scope>NUCLEOTIDE SEQUENCE [LARGE SCALE GENOMIC DNA]</scope>
    <source>
        <strain evidence="2">A17</strain>
        <strain evidence="3 4">cv. Jemalong A17</strain>
    </source>
</reference>
<keyword evidence="4" id="KW-1185">Reference proteome</keyword>
<dbReference type="EnsemblPlants" id="KEH26060">
    <property type="protein sequence ID" value="KEH26060"/>
    <property type="gene ID" value="MTR_6g043360"/>
</dbReference>
<dbReference type="HOGENOM" id="CLU_2726017_0_0_1"/>
<name>A0A072UJN6_MEDTR</name>
<gene>
    <name evidence="2" type="ordered locus">MTR_6g043360</name>
</gene>
<feature type="compositionally biased region" description="Basic and acidic residues" evidence="1">
    <location>
        <begin position="14"/>
        <end position="26"/>
    </location>
</feature>
<reference evidence="3" key="3">
    <citation type="submission" date="2015-04" db="UniProtKB">
        <authorList>
            <consortium name="EnsemblPlants"/>
        </authorList>
    </citation>
    <scope>IDENTIFICATION</scope>
    <source>
        <strain evidence="3">cv. Jemalong A17</strain>
    </source>
</reference>
<evidence type="ECO:0000313" key="4">
    <source>
        <dbReference type="Proteomes" id="UP000002051"/>
    </source>
</evidence>
<protein>
    <submittedName>
        <fullName evidence="2 3">Uncharacterized protein</fullName>
    </submittedName>
</protein>
<evidence type="ECO:0000313" key="3">
    <source>
        <dbReference type="EnsemblPlants" id="KEH26060"/>
    </source>
</evidence>
<feature type="compositionally biased region" description="Basic residues" evidence="1">
    <location>
        <begin position="1"/>
        <end position="10"/>
    </location>
</feature>
<evidence type="ECO:0000313" key="2">
    <source>
        <dbReference type="EMBL" id="KEH26060.1"/>
    </source>
</evidence>
<feature type="region of interest" description="Disordered" evidence="1">
    <location>
        <begin position="1"/>
        <end position="33"/>
    </location>
</feature>
<organism evidence="2 4">
    <name type="scientific">Medicago truncatula</name>
    <name type="common">Barrel medic</name>
    <name type="synonym">Medicago tribuloides</name>
    <dbReference type="NCBI Taxonomy" id="3880"/>
    <lineage>
        <taxon>Eukaryota</taxon>
        <taxon>Viridiplantae</taxon>
        <taxon>Streptophyta</taxon>
        <taxon>Embryophyta</taxon>
        <taxon>Tracheophyta</taxon>
        <taxon>Spermatophyta</taxon>
        <taxon>Magnoliopsida</taxon>
        <taxon>eudicotyledons</taxon>
        <taxon>Gunneridae</taxon>
        <taxon>Pentapetalae</taxon>
        <taxon>rosids</taxon>
        <taxon>fabids</taxon>
        <taxon>Fabales</taxon>
        <taxon>Fabaceae</taxon>
        <taxon>Papilionoideae</taxon>
        <taxon>50 kb inversion clade</taxon>
        <taxon>NPAAA clade</taxon>
        <taxon>Hologalegina</taxon>
        <taxon>IRL clade</taxon>
        <taxon>Trifolieae</taxon>
        <taxon>Medicago</taxon>
    </lineage>
</organism>
<accession>A0A072UJN6</accession>
<dbReference type="Proteomes" id="UP000002051">
    <property type="component" value="Chromosome 6"/>
</dbReference>
<proteinExistence type="predicted"/>